<name>A0ABX2FYX5_9BACT</name>
<dbReference type="Pfam" id="PF20862">
    <property type="entry name" value="DUF6843"/>
    <property type="match status" value="1"/>
</dbReference>
<evidence type="ECO:0000313" key="4">
    <source>
        <dbReference type="Proteomes" id="UP000779507"/>
    </source>
</evidence>
<keyword evidence="4" id="KW-1185">Reference proteome</keyword>
<dbReference type="RefSeq" id="WP_173812236.1">
    <property type="nucleotide sequence ID" value="NZ_JABSNP010000039.1"/>
</dbReference>
<keyword evidence="1" id="KW-0472">Membrane</keyword>
<gene>
    <name evidence="3" type="ORF">HNP98_004333</name>
</gene>
<dbReference type="Proteomes" id="UP000779507">
    <property type="component" value="Unassembled WGS sequence"/>
</dbReference>
<feature type="transmembrane region" description="Helical" evidence="1">
    <location>
        <begin position="43"/>
        <end position="71"/>
    </location>
</feature>
<protein>
    <recommendedName>
        <fullName evidence="2">DUF6843 domain-containing protein</fullName>
    </recommendedName>
</protein>
<keyword evidence="1" id="KW-1133">Transmembrane helix</keyword>
<keyword evidence="1" id="KW-0812">Transmembrane</keyword>
<sequence length="230" mass="26064">MGPWIGAFSVPIFYLWIIGNSSQLFFLEWQLPKSVNKINFSKLLFNLFVLPVVLISCVFMIVFLSFLGAYVTKPEKEIYLIPSNFEGRFRVVYGEKCGINPRNEDGRRVLQIPENGILIIQPKFKAGVIDNEYYMINSEESRKRINIAETYNKQNTQLPSVSLNGTGVMGGAMPDGGSSSESPLAIHYTDFTVFNKDTLSKSNENEFIFQQRFDSLTNSLVGKCRSKNNL</sequence>
<organism evidence="3 4">
    <name type="scientific">Hymenobacter caeli</name>
    <dbReference type="NCBI Taxonomy" id="2735894"/>
    <lineage>
        <taxon>Bacteria</taxon>
        <taxon>Pseudomonadati</taxon>
        <taxon>Bacteroidota</taxon>
        <taxon>Cytophagia</taxon>
        <taxon>Cytophagales</taxon>
        <taxon>Hymenobacteraceae</taxon>
        <taxon>Hymenobacter</taxon>
    </lineage>
</organism>
<feature type="domain" description="DUF6843" evidence="2">
    <location>
        <begin position="75"/>
        <end position="196"/>
    </location>
</feature>
<evidence type="ECO:0000259" key="2">
    <source>
        <dbReference type="Pfam" id="PF20862"/>
    </source>
</evidence>
<evidence type="ECO:0000256" key="1">
    <source>
        <dbReference type="SAM" id="Phobius"/>
    </source>
</evidence>
<dbReference type="EMBL" id="JABSNP010000039">
    <property type="protein sequence ID" value="NRT21484.1"/>
    <property type="molecule type" value="Genomic_DNA"/>
</dbReference>
<evidence type="ECO:0000313" key="3">
    <source>
        <dbReference type="EMBL" id="NRT21484.1"/>
    </source>
</evidence>
<reference evidence="3 4" key="1">
    <citation type="submission" date="2020-05" db="EMBL/GenBank/DDBJ databases">
        <title>Genomic Encyclopedia of Type Strains, Phase IV (KMG-V): Genome sequencing to study the core and pangenomes of soil and plant-associated prokaryotes.</title>
        <authorList>
            <person name="Whitman W."/>
        </authorList>
    </citation>
    <scope>NUCLEOTIDE SEQUENCE [LARGE SCALE GENOMIC DNA]</scope>
    <source>
        <strain evidence="3 4">9A</strain>
    </source>
</reference>
<proteinExistence type="predicted"/>
<accession>A0ABX2FYX5</accession>
<feature type="transmembrane region" description="Helical" evidence="1">
    <location>
        <begin position="12"/>
        <end position="31"/>
    </location>
</feature>
<comment type="caution">
    <text evidence="3">The sequence shown here is derived from an EMBL/GenBank/DDBJ whole genome shotgun (WGS) entry which is preliminary data.</text>
</comment>
<dbReference type="InterPro" id="IPR049293">
    <property type="entry name" value="DUF6843"/>
</dbReference>